<sequence>MIIISQTADLEMLLAVFDSGSFTAAAGQLNVPVAKVTRAIQRLETSLQVSLFHRTTRRVEATADGQLFIEQVRPALQQLALAEEQLNLQQSAPSGLLRVDAASPFILHQLVPLMAKFRALYPKMTLELISSENFIDLIEKRTDVAIRIGALQDSNLHATLLGKSKLRLLASAGYLQKFGTPQRPEQLAQHQLLGFAEHSRLNHWPLLPPQIITPTLAASSGETLLQLCLQHHGIALLSDFMTAPQRQSGELIEVLPGQLQSPHPRENVQAVYYRHSALSGRISAFIRFLQQQLIFD</sequence>
<dbReference type="InterPro" id="IPR000847">
    <property type="entry name" value="LysR_HTH_N"/>
</dbReference>
<reference evidence="6 7" key="1">
    <citation type="submission" date="2019-01" db="EMBL/GenBank/DDBJ databases">
        <authorList>
            <person name="Chen W.-M."/>
        </authorList>
    </citation>
    <scope>NUCLEOTIDE SEQUENCE [LARGE SCALE GENOMIC DNA]</scope>
    <source>
        <strain evidence="6 7">KYPC3</strain>
    </source>
</reference>
<accession>A0A437QLP3</accession>
<dbReference type="EMBL" id="SACS01000015">
    <property type="protein sequence ID" value="RVU35427.1"/>
    <property type="molecule type" value="Genomic_DNA"/>
</dbReference>
<gene>
    <name evidence="6" type="ORF">EOE67_13705</name>
</gene>
<evidence type="ECO:0000259" key="5">
    <source>
        <dbReference type="PROSITE" id="PS50931"/>
    </source>
</evidence>
<dbReference type="InterPro" id="IPR058163">
    <property type="entry name" value="LysR-type_TF_proteobact-type"/>
</dbReference>
<comment type="caution">
    <text evidence="6">The sequence shown here is derived from an EMBL/GenBank/DDBJ whole genome shotgun (WGS) entry which is preliminary data.</text>
</comment>
<proteinExistence type="inferred from homology"/>
<dbReference type="InterPro" id="IPR036388">
    <property type="entry name" value="WH-like_DNA-bd_sf"/>
</dbReference>
<dbReference type="SUPFAM" id="SSF53850">
    <property type="entry name" value="Periplasmic binding protein-like II"/>
    <property type="match status" value="1"/>
</dbReference>
<protein>
    <submittedName>
        <fullName evidence="6">LysR family transcriptional regulator</fullName>
    </submittedName>
</protein>
<dbReference type="FunFam" id="1.10.10.10:FF:000001">
    <property type="entry name" value="LysR family transcriptional regulator"/>
    <property type="match status" value="1"/>
</dbReference>
<dbReference type="SUPFAM" id="SSF46785">
    <property type="entry name" value="Winged helix' DNA-binding domain"/>
    <property type="match status" value="1"/>
</dbReference>
<dbReference type="Pfam" id="PF00126">
    <property type="entry name" value="HTH_1"/>
    <property type="match status" value="1"/>
</dbReference>
<keyword evidence="2" id="KW-0805">Transcription regulation</keyword>
<feature type="domain" description="HTH lysR-type" evidence="5">
    <location>
        <begin position="9"/>
        <end position="62"/>
    </location>
</feature>
<evidence type="ECO:0000256" key="4">
    <source>
        <dbReference type="ARBA" id="ARBA00023163"/>
    </source>
</evidence>
<dbReference type="GO" id="GO:0043565">
    <property type="term" value="F:sequence-specific DNA binding"/>
    <property type="evidence" value="ECO:0007669"/>
    <property type="project" value="TreeGrafter"/>
</dbReference>
<dbReference type="AlphaFoldDB" id="A0A437QLP3"/>
<dbReference type="Gene3D" id="3.40.190.10">
    <property type="entry name" value="Periplasmic binding protein-like II"/>
    <property type="match status" value="2"/>
</dbReference>
<comment type="similarity">
    <text evidence="1">Belongs to the LysR transcriptional regulatory family.</text>
</comment>
<dbReference type="OrthoDB" id="5572602at2"/>
<dbReference type="InterPro" id="IPR005119">
    <property type="entry name" value="LysR_subst-bd"/>
</dbReference>
<dbReference type="GO" id="GO:0003700">
    <property type="term" value="F:DNA-binding transcription factor activity"/>
    <property type="evidence" value="ECO:0007669"/>
    <property type="project" value="InterPro"/>
</dbReference>
<keyword evidence="7" id="KW-1185">Reference proteome</keyword>
<evidence type="ECO:0000313" key="7">
    <source>
        <dbReference type="Proteomes" id="UP000283077"/>
    </source>
</evidence>
<evidence type="ECO:0000313" key="6">
    <source>
        <dbReference type="EMBL" id="RVU35427.1"/>
    </source>
</evidence>
<dbReference type="PANTHER" id="PTHR30537">
    <property type="entry name" value="HTH-TYPE TRANSCRIPTIONAL REGULATOR"/>
    <property type="match status" value="1"/>
</dbReference>
<keyword evidence="3" id="KW-0238">DNA-binding</keyword>
<organism evidence="6 7">
    <name type="scientific">Rheinheimera riviphila</name>
    <dbReference type="NCBI Taxonomy" id="1834037"/>
    <lineage>
        <taxon>Bacteria</taxon>
        <taxon>Pseudomonadati</taxon>
        <taxon>Pseudomonadota</taxon>
        <taxon>Gammaproteobacteria</taxon>
        <taxon>Chromatiales</taxon>
        <taxon>Chromatiaceae</taxon>
        <taxon>Rheinheimera</taxon>
    </lineage>
</organism>
<keyword evidence="4" id="KW-0804">Transcription</keyword>
<evidence type="ECO:0000256" key="1">
    <source>
        <dbReference type="ARBA" id="ARBA00009437"/>
    </source>
</evidence>
<dbReference type="PROSITE" id="PS50931">
    <property type="entry name" value="HTH_LYSR"/>
    <property type="match status" value="1"/>
</dbReference>
<dbReference type="GO" id="GO:0006351">
    <property type="term" value="P:DNA-templated transcription"/>
    <property type="evidence" value="ECO:0007669"/>
    <property type="project" value="TreeGrafter"/>
</dbReference>
<dbReference type="Gene3D" id="1.10.10.10">
    <property type="entry name" value="Winged helix-like DNA-binding domain superfamily/Winged helix DNA-binding domain"/>
    <property type="match status" value="1"/>
</dbReference>
<dbReference type="InterPro" id="IPR036390">
    <property type="entry name" value="WH_DNA-bd_sf"/>
</dbReference>
<evidence type="ECO:0000256" key="3">
    <source>
        <dbReference type="ARBA" id="ARBA00023125"/>
    </source>
</evidence>
<dbReference type="Proteomes" id="UP000283077">
    <property type="component" value="Unassembled WGS sequence"/>
</dbReference>
<dbReference type="PANTHER" id="PTHR30537:SF20">
    <property type="entry name" value="TRANSCRIPTIONAL REGULATORY PROTEIN"/>
    <property type="match status" value="1"/>
</dbReference>
<name>A0A437QLP3_9GAMM</name>
<evidence type="ECO:0000256" key="2">
    <source>
        <dbReference type="ARBA" id="ARBA00023015"/>
    </source>
</evidence>
<dbReference type="Pfam" id="PF03466">
    <property type="entry name" value="LysR_substrate"/>
    <property type="match status" value="1"/>
</dbReference>